<dbReference type="Proteomes" id="UP000283431">
    <property type="component" value="Unassembled WGS sequence"/>
</dbReference>
<evidence type="ECO:0000313" key="2">
    <source>
        <dbReference type="EMBL" id="RGZ75021.1"/>
    </source>
</evidence>
<dbReference type="AlphaFoldDB" id="A0A413PG61"/>
<feature type="compositionally biased region" description="Low complexity" evidence="1">
    <location>
        <begin position="60"/>
        <end position="70"/>
    </location>
</feature>
<feature type="compositionally biased region" description="Basic and acidic residues" evidence="1">
    <location>
        <begin position="95"/>
        <end position="110"/>
    </location>
</feature>
<accession>A0A413PG61</accession>
<evidence type="ECO:0000256" key="1">
    <source>
        <dbReference type="SAM" id="MobiDB-lite"/>
    </source>
</evidence>
<feature type="region of interest" description="Disordered" evidence="1">
    <location>
        <begin position="50"/>
        <end position="110"/>
    </location>
</feature>
<evidence type="ECO:0000313" key="3">
    <source>
        <dbReference type="Proteomes" id="UP000283431"/>
    </source>
</evidence>
<protein>
    <recommendedName>
        <fullName evidence="4">Rho termination factor N-terminal domain-containing protein</fullName>
    </recommendedName>
</protein>
<gene>
    <name evidence="2" type="ORF">DW975_08765</name>
</gene>
<feature type="compositionally biased region" description="Acidic residues" evidence="1">
    <location>
        <begin position="74"/>
        <end position="94"/>
    </location>
</feature>
<comment type="caution">
    <text evidence="2">The sequence shown here is derived from an EMBL/GenBank/DDBJ whole genome shotgun (WGS) entry which is preliminary data.</text>
</comment>
<organism evidence="2 3">
    <name type="scientific">Agathobacter rectalis</name>
    <dbReference type="NCBI Taxonomy" id="39491"/>
    <lineage>
        <taxon>Bacteria</taxon>
        <taxon>Bacillati</taxon>
        <taxon>Bacillota</taxon>
        <taxon>Clostridia</taxon>
        <taxon>Lachnospirales</taxon>
        <taxon>Lachnospiraceae</taxon>
        <taxon>Agathobacter</taxon>
    </lineage>
</organism>
<sequence>MIKIIAGVYGYKENGIILPKDKDSEPFSLDPEREAELVAQGVAEYANVIIPEAELEPEPETAGAEQQPAKDPAEPEAEEPEQDLEPEADGDEDPQNEKPEKPEYSDKMRLTELQALAGAYGLDAQNMRTKAEVIKLLDDYFTEEDDTEAPPAFGAMDPVE</sequence>
<evidence type="ECO:0008006" key="4">
    <source>
        <dbReference type="Google" id="ProtNLM"/>
    </source>
</evidence>
<reference evidence="2 3" key="1">
    <citation type="submission" date="2018-08" db="EMBL/GenBank/DDBJ databases">
        <title>A genome reference for cultivated species of the human gut microbiota.</title>
        <authorList>
            <person name="Zou Y."/>
            <person name="Xue W."/>
            <person name="Luo G."/>
        </authorList>
    </citation>
    <scope>NUCLEOTIDE SEQUENCE [LARGE SCALE GENOMIC DNA]</scope>
    <source>
        <strain evidence="2 3">AM48-7</strain>
    </source>
</reference>
<proteinExistence type="predicted"/>
<dbReference type="EMBL" id="QSEN01000013">
    <property type="protein sequence ID" value="RGZ75021.1"/>
    <property type="molecule type" value="Genomic_DNA"/>
</dbReference>
<name>A0A413PG61_9FIRM</name>